<evidence type="ECO:0000313" key="2">
    <source>
        <dbReference type="EMBL" id="MDO6576612.1"/>
    </source>
</evidence>
<feature type="transmembrane region" description="Helical" evidence="1">
    <location>
        <begin position="43"/>
        <end position="62"/>
    </location>
</feature>
<comment type="caution">
    <text evidence="2">The sequence shown here is derived from an EMBL/GenBank/DDBJ whole genome shotgun (WGS) entry which is preliminary data.</text>
</comment>
<dbReference type="AlphaFoldDB" id="A0AAW7Z047"/>
<dbReference type="RefSeq" id="WP_063456573.1">
    <property type="nucleotide sequence ID" value="NZ_CP015345.1"/>
</dbReference>
<keyword evidence="1" id="KW-0812">Transmembrane</keyword>
<evidence type="ECO:0000256" key="1">
    <source>
        <dbReference type="SAM" id="Phobius"/>
    </source>
</evidence>
<feature type="transmembrane region" description="Helical" evidence="1">
    <location>
        <begin position="69"/>
        <end position="93"/>
    </location>
</feature>
<feature type="transmembrane region" description="Helical" evidence="1">
    <location>
        <begin position="216"/>
        <end position="236"/>
    </location>
</feature>
<feature type="transmembrane region" description="Helical" evidence="1">
    <location>
        <begin position="159"/>
        <end position="180"/>
    </location>
</feature>
<feature type="transmembrane region" description="Helical" evidence="1">
    <location>
        <begin position="186"/>
        <end position="204"/>
    </location>
</feature>
<organism evidence="2 3">
    <name type="scientific">Alteromonas stellipolaris</name>
    <dbReference type="NCBI Taxonomy" id="233316"/>
    <lineage>
        <taxon>Bacteria</taxon>
        <taxon>Pseudomonadati</taxon>
        <taxon>Pseudomonadota</taxon>
        <taxon>Gammaproteobacteria</taxon>
        <taxon>Alteromonadales</taxon>
        <taxon>Alteromonadaceae</taxon>
        <taxon>Alteromonas/Salinimonas group</taxon>
        <taxon>Alteromonas</taxon>
    </lineage>
</organism>
<evidence type="ECO:0000313" key="3">
    <source>
        <dbReference type="Proteomes" id="UP001170717"/>
    </source>
</evidence>
<keyword evidence="1" id="KW-1133">Transmembrane helix</keyword>
<keyword evidence="1" id="KW-0472">Membrane</keyword>
<gene>
    <name evidence="2" type="ORF">Q4527_04380</name>
</gene>
<sequence>MQEPDILNLIIVATLAGLAMPAGAVLSRVKGLRPKWLEQELRHGILALGAGALISAVALVLVPEGIEDVSVLMACSYFIGGALAFMALDIYLAKKKTAGSQLAAMLSDFVPESVALGTTAALGGGTMLLGVLIAVQNLPEGFNAYREMTPTNKNRSTKLIWIFVLMSLLGPLMSAVGFYYLAEFPVVMSGIMLFAAGGILYSVFQDIAPGIRMENHWLPPLGAILGFLVGLVGAMLEGG</sequence>
<dbReference type="Proteomes" id="UP001170717">
    <property type="component" value="Unassembled WGS sequence"/>
</dbReference>
<accession>A0AAW7Z047</accession>
<name>A0AAW7Z047_9ALTE</name>
<reference evidence="2" key="1">
    <citation type="submission" date="2023-07" db="EMBL/GenBank/DDBJ databases">
        <title>Genome content predicts the carbon catabolic preferences of heterotrophic bacteria.</title>
        <authorList>
            <person name="Gralka M."/>
        </authorList>
    </citation>
    <scope>NUCLEOTIDE SEQUENCE</scope>
    <source>
        <strain evidence="2">F2M12</strain>
    </source>
</reference>
<feature type="transmembrane region" description="Helical" evidence="1">
    <location>
        <begin position="113"/>
        <end position="138"/>
    </location>
</feature>
<protein>
    <submittedName>
        <fullName evidence="2">Divalent cation transporter</fullName>
    </submittedName>
</protein>
<dbReference type="EMBL" id="JAUOQI010000002">
    <property type="protein sequence ID" value="MDO6576612.1"/>
    <property type="molecule type" value="Genomic_DNA"/>
</dbReference>
<proteinExistence type="predicted"/>